<keyword evidence="3" id="KW-1185">Reference proteome</keyword>
<sequence>MPTSTCGGPSCQVQKTDTRSAPELNSTRIHVSVFLTCIDQPGPGVFGAYK</sequence>
<accession>A0ABW4IWX0</accession>
<reference evidence="3" key="1">
    <citation type="journal article" date="2019" name="Int. J. Syst. Evol. Microbiol.">
        <title>The Global Catalogue of Microorganisms (GCM) 10K type strain sequencing project: providing services to taxonomists for standard genome sequencing and annotation.</title>
        <authorList>
            <consortium name="The Broad Institute Genomics Platform"/>
            <consortium name="The Broad Institute Genome Sequencing Center for Infectious Disease"/>
            <person name="Wu L."/>
            <person name="Ma J."/>
        </authorList>
    </citation>
    <scope>NUCLEOTIDE SEQUENCE [LARGE SCALE GENOMIC DNA]</scope>
    <source>
        <strain evidence="3">CGMCC 1.12470</strain>
    </source>
</reference>
<evidence type="ECO:0000256" key="1">
    <source>
        <dbReference type="SAM" id="MobiDB-lite"/>
    </source>
</evidence>
<dbReference type="EMBL" id="JBHUDX010000084">
    <property type="protein sequence ID" value="MFD1661895.1"/>
    <property type="molecule type" value="Genomic_DNA"/>
</dbReference>
<comment type="caution">
    <text evidence="2">The sequence shown here is derived from an EMBL/GenBank/DDBJ whole genome shotgun (WGS) entry which is preliminary data.</text>
</comment>
<name>A0ABW4IWX0_9ACTN</name>
<feature type="compositionally biased region" description="Polar residues" evidence="1">
    <location>
        <begin position="1"/>
        <end position="15"/>
    </location>
</feature>
<protein>
    <submittedName>
        <fullName evidence="2">Uncharacterized protein</fullName>
    </submittedName>
</protein>
<proteinExistence type="predicted"/>
<gene>
    <name evidence="2" type="ORF">ACFSL4_27830</name>
</gene>
<organism evidence="2 3">
    <name type="scientific">Streptomyces caeni</name>
    <dbReference type="NCBI Taxonomy" id="2307231"/>
    <lineage>
        <taxon>Bacteria</taxon>
        <taxon>Bacillati</taxon>
        <taxon>Actinomycetota</taxon>
        <taxon>Actinomycetes</taxon>
        <taxon>Kitasatosporales</taxon>
        <taxon>Streptomycetaceae</taxon>
        <taxon>Streptomyces</taxon>
    </lineage>
</organism>
<evidence type="ECO:0000313" key="2">
    <source>
        <dbReference type="EMBL" id="MFD1661895.1"/>
    </source>
</evidence>
<feature type="region of interest" description="Disordered" evidence="1">
    <location>
        <begin position="1"/>
        <end position="21"/>
    </location>
</feature>
<dbReference type="Proteomes" id="UP001597261">
    <property type="component" value="Unassembled WGS sequence"/>
</dbReference>
<dbReference type="RefSeq" id="WP_381088571.1">
    <property type="nucleotide sequence ID" value="NZ_JBHUDX010000084.1"/>
</dbReference>
<evidence type="ECO:0000313" key="3">
    <source>
        <dbReference type="Proteomes" id="UP001597261"/>
    </source>
</evidence>